<feature type="coiled-coil region" evidence="3">
    <location>
        <begin position="1112"/>
        <end position="1139"/>
    </location>
</feature>
<name>V5DUQ0_TRYCR</name>
<evidence type="ECO:0000256" key="1">
    <source>
        <dbReference type="ARBA" id="ARBA00010409"/>
    </source>
</evidence>
<evidence type="ECO:0000313" key="9">
    <source>
        <dbReference type="Proteomes" id="UP000017861"/>
    </source>
</evidence>
<dbReference type="Pfam" id="PF25151">
    <property type="entry name" value="TPR_Trm732_C"/>
    <property type="match status" value="1"/>
</dbReference>
<evidence type="ECO:0000259" key="7">
    <source>
        <dbReference type="Pfam" id="PF25151"/>
    </source>
</evidence>
<keyword evidence="5" id="KW-1133">Transmembrane helix</keyword>
<dbReference type="GO" id="GO:0030488">
    <property type="term" value="P:tRNA methylation"/>
    <property type="evidence" value="ECO:0007669"/>
    <property type="project" value="TreeGrafter"/>
</dbReference>
<evidence type="ECO:0000256" key="2">
    <source>
        <dbReference type="ARBA" id="ARBA00022694"/>
    </source>
</evidence>
<dbReference type="GO" id="GO:0005829">
    <property type="term" value="C:cytosol"/>
    <property type="evidence" value="ECO:0007669"/>
    <property type="project" value="TreeGrafter"/>
</dbReference>
<dbReference type="SUPFAM" id="SSF48371">
    <property type="entry name" value="ARM repeat"/>
    <property type="match status" value="2"/>
</dbReference>
<keyword evidence="5" id="KW-0472">Membrane</keyword>
<accession>V5DUQ0</accession>
<dbReference type="InterPro" id="IPR016024">
    <property type="entry name" value="ARM-type_fold"/>
</dbReference>
<dbReference type="EMBL" id="AYLP01000001">
    <property type="protein sequence ID" value="ESS71121.1"/>
    <property type="molecule type" value="Genomic_DNA"/>
</dbReference>
<comment type="caution">
    <text evidence="8">The sequence shown here is derived from an EMBL/GenBank/DDBJ whole genome shotgun (WGS) entry which is preliminary data.</text>
</comment>
<evidence type="ECO:0000256" key="3">
    <source>
        <dbReference type="SAM" id="Coils"/>
    </source>
</evidence>
<dbReference type="VEuPathDB" id="TriTrypDB:TCDM_00156"/>
<feature type="domain" description="DUF2428" evidence="6">
    <location>
        <begin position="1180"/>
        <end position="1435"/>
    </location>
</feature>
<evidence type="ECO:0000313" key="8">
    <source>
        <dbReference type="EMBL" id="ESS71121.1"/>
    </source>
</evidence>
<feature type="transmembrane region" description="Helical" evidence="5">
    <location>
        <begin position="5"/>
        <end position="20"/>
    </location>
</feature>
<dbReference type="PANTHER" id="PTHR14387">
    <property type="entry name" value="THADA/DEATH RECEPTOR INTERACTING PROTEIN"/>
    <property type="match status" value="1"/>
</dbReference>
<evidence type="ECO:0000256" key="5">
    <source>
        <dbReference type="SAM" id="Phobius"/>
    </source>
</evidence>
<dbReference type="Pfam" id="PF10350">
    <property type="entry name" value="DUF2428"/>
    <property type="match status" value="1"/>
</dbReference>
<keyword evidence="5" id="KW-0812">Transmembrane</keyword>
<proteinExistence type="inferred from homology"/>
<dbReference type="InterPro" id="IPR019442">
    <property type="entry name" value="THADA/TRM732_DUF2428"/>
</dbReference>
<keyword evidence="2" id="KW-0819">tRNA processing</keyword>
<organism evidence="8 9">
    <name type="scientific">Trypanosoma cruzi Dm28c</name>
    <dbReference type="NCBI Taxonomy" id="1416333"/>
    <lineage>
        <taxon>Eukaryota</taxon>
        <taxon>Discoba</taxon>
        <taxon>Euglenozoa</taxon>
        <taxon>Kinetoplastea</taxon>
        <taxon>Metakinetoplastina</taxon>
        <taxon>Trypanosomatida</taxon>
        <taxon>Trypanosomatidae</taxon>
        <taxon>Trypanosoma</taxon>
        <taxon>Schizotrypanum</taxon>
    </lineage>
</organism>
<dbReference type="Proteomes" id="UP000017861">
    <property type="component" value="Unassembled WGS sequence"/>
</dbReference>
<protein>
    <submittedName>
        <fullName evidence="8">Uncharacterized protein</fullName>
    </submittedName>
</protein>
<dbReference type="InterPro" id="IPR051954">
    <property type="entry name" value="tRNA_methyltransferase_THADA"/>
</dbReference>
<sequence length="2128" mass="236274">MQKLLLFLGNVFFFFAYMSFDYYHLFIYFCLYVRVSCFQILLAAPRERRTPQMSEYSTAMRMQQHRVRTTEYIPLPECVLTELTSGIPIICKASTSLQPFAPKAASIVCREVENMTSVTSSEHRVRCISQITGVLRENTFMAQRSVTECRVFLRKLAAHFVFPLMLHCAVRYLHRALATLLRTVYVIDEDLETCFCAAFTAAHIRCWGSGTSERRPTIFGDNAAVRLRSEATLLGFKDSVMSWINCIDSTTVVAMPLFPRVFASTFFDVLPLLGESLQWMVLNASVKCREVGIGNATNGTILGEDLAYVRYGIRVITTYTHKFLHLLQDVWNNGDRTTHCHLKEDVGKLFSSAVLMLSSPVFPKDVLNGAGLLVSSLLTLRACVPWLLLEVCRQCGTLDPPTAAAAAKPGVTRIAYTLESLLQSDVRECVELICSDDHHRRARERPQALCALRNILGALTNNGRFALLKGLLAHLSTPIHGNVDSLGILLKPITPLAGAGTSVEALEVVHDIIMPAAEAYCSALQAPDTRFMAIQTIDSVVRHISSVLNCIAEVLEHPPSENETRRGNVRERNVQWPHGGKLLTEPQKRGLMALCARNAKLTRTLNHATEIIMGMWDDNTLQVTGPLYDAYNEILSVHAALRRCAALFPSTFETHVLDEDIFDTAEALRRILCIPNERRGKYHALLGILSVLPVPQFLSVLKKNFSQETASISEVQGLCCFSRMLLSGACNHKVGNIAGDVFAKAASLIRHSDNADAHREFLFMQGIIDPLVKSLLVSGYAAPPHLSEAACVSNIVTHMIMPCLKSEEVFIPILLSQLTQALEGKHNSSRVNQSVVEIIHRARVVGKDIGAYLQPKSQTFQAILASLQVHETELRYTALGLCVLSTKKAETVKAWQCRMMEWYISTNMYCGGDSVAMRNLLEVYKKWMRRLVDSYGNQNNKQKKGMAGSETAEQYKELVVDHCVRMVGCLVPQIGENANWCRNLSLERRVAAMSTYSCLLRNALEFLSEEDVRNLKEQLFPVALIEGLLECLSEGWEKARLSAYSILIIYCNHVPDAIFSHRHLGDPTAASAAKAELLRARTFRKSEGEVLWYVLATHFTPAAKQAAAENPSHECEKRVRDVECEMKLLKEKLSELRALGAKGACEFLQLHPLHGIISLCVALLSNAWEIKRDFHLLYEACNNLLLCCSAVLQTCSSLVGGEPVNSVDDGDVEVDCRGHVFEKDGSYTEDKMRTVVNNTWLSIRTAASAVERVMNLAKVEDLSLPVVREICYVLIESLLRTKHNGVMRKVREALKTVAAALLRSRDVAFHSLPREMLDFLLGPDGVTSRSVARMLRRSQGLPHAILAVLEAEDPTVPVFLFPRAMKLLLRVAKGAHVGGDDCQHHLTEEKCRSQRSNALNVLKFIFENKIFASRSVADLEEAFWIAAEGFDDPSWGIRNSSLMLFSAVLPRFVGEHPSTGSVGVNTSLHDIAVRAPRGVAFAYEELVKSSTTPVPSLGVFPLLQMLSMVTPDPPHLFTNATTSQQIADADVDSSRIVRAIMLCGSSKNLMVRAASAVALTSLVPTSHLETLLAEIISNLFQPKNGLNAVHGALLHLQQFHTFYVGTLRRNMRKKAMNSSATATVAFLVNRLVVEGLGAPSLAVSSSKLYQACVHCPTIAVTFLSLASDALYYIQSFGLCADNTAPIVNLMRFGVAVVYGAVCAPTRSFELARHDHAAVCENGALFALLVVRLLSLSKEEAEGTEEENDKLLSFNGNAQVWDTLSQVFTSESGEYLISCLMYHVSHHTAEKRWPREESERTMRQFTLRLHCDPVNAALWMLLRDLSEDSLLQRLPCTRILHMSVHLEYLVLLGNDGGPRSETCEALCKALEENLLCRMDPQSKRPLQNTEVQSWAIRFLGRCCVRHGASSVTLLRILEHYSRPFFDVRNRAAVVSALKDGLLCLEDDTAETAVKHRCAFLLILLRLLFDDAYDVRLESCRVVSQLTSPANFLLDHMTCVLSLVFLIRQSGECRVFDTEFLQQYLLGADVSRNSPLGHNDENNNGVEADDSDSEESNVLFEKEAENMFAENTLLAYLVGAVMHERGSAAPSLGCTTSCSVWQSGEAAWQLCTPHCLPTNSRDVEAVGCEP</sequence>
<gene>
    <name evidence="8" type="ORF">TCDM_00156</name>
</gene>
<dbReference type="PANTHER" id="PTHR14387:SF0">
    <property type="entry name" value="DUF2428 DOMAIN-CONTAINING PROTEIN"/>
    <property type="match status" value="1"/>
</dbReference>
<dbReference type="OrthoDB" id="73997at2759"/>
<dbReference type="InterPro" id="IPR056842">
    <property type="entry name" value="THADA-like_TPR_C"/>
</dbReference>
<evidence type="ECO:0000259" key="6">
    <source>
        <dbReference type="Pfam" id="PF10350"/>
    </source>
</evidence>
<feature type="region of interest" description="Disordered" evidence="4">
    <location>
        <begin position="2033"/>
        <end position="2054"/>
    </location>
</feature>
<reference evidence="8 9" key="1">
    <citation type="journal article" date="2014" name="Genome Announc.">
        <title>Trypanosoma cruzi Clone Dm28c Draft Genome Sequence.</title>
        <authorList>
            <person name="Grisard E.C."/>
            <person name="Teixeira S.M."/>
            <person name="de Almeida L.G."/>
            <person name="Stoco P.H."/>
            <person name="Gerber A.L."/>
            <person name="Talavera-Lopez C."/>
            <person name="Lima O.C."/>
            <person name="Andersson B."/>
            <person name="de Vasconcelos A.T."/>
        </authorList>
    </citation>
    <scope>NUCLEOTIDE SEQUENCE [LARGE SCALE GENOMIC DNA]</scope>
    <source>
        <strain evidence="8 9">Dm28c</strain>
    </source>
</reference>
<evidence type="ECO:0000256" key="4">
    <source>
        <dbReference type="SAM" id="MobiDB-lite"/>
    </source>
</evidence>
<keyword evidence="3" id="KW-0175">Coiled coil</keyword>
<feature type="domain" description="tRNA (32-2'-O)-methyltransferase regulator THADA-like C-terminal TPR repeats region" evidence="7">
    <location>
        <begin position="1438"/>
        <end position="1598"/>
    </location>
</feature>
<comment type="similarity">
    <text evidence="1">Belongs to the THADA family.</text>
</comment>